<dbReference type="SUPFAM" id="SSF102405">
    <property type="entry name" value="MCP/YpsA-like"/>
    <property type="match status" value="1"/>
</dbReference>
<dbReference type="PANTHER" id="PTHR43022:SF1">
    <property type="entry name" value="PROTEIN SMF"/>
    <property type="match status" value="1"/>
</dbReference>
<feature type="domain" description="DprA winged helix" evidence="4">
    <location>
        <begin position="323"/>
        <end position="379"/>
    </location>
</feature>
<dbReference type="PANTHER" id="PTHR43022">
    <property type="entry name" value="PROTEIN SMF"/>
    <property type="match status" value="1"/>
</dbReference>
<dbReference type="InterPro" id="IPR036388">
    <property type="entry name" value="WH-like_DNA-bd_sf"/>
</dbReference>
<dbReference type="InterPro" id="IPR057666">
    <property type="entry name" value="DrpA_SLOG"/>
</dbReference>
<evidence type="ECO:0000313" key="6">
    <source>
        <dbReference type="Proteomes" id="UP001519924"/>
    </source>
</evidence>
<comment type="similarity">
    <text evidence="1">Belongs to the DprA/Smf family.</text>
</comment>
<dbReference type="Pfam" id="PF21102">
    <property type="entry name" value="DprA_N"/>
    <property type="match status" value="1"/>
</dbReference>
<evidence type="ECO:0000256" key="2">
    <source>
        <dbReference type="SAM" id="MobiDB-lite"/>
    </source>
</evidence>
<dbReference type="Pfam" id="PF17782">
    <property type="entry name" value="WHD_DprA"/>
    <property type="match status" value="1"/>
</dbReference>
<dbReference type="EMBL" id="JAHZUY010000002">
    <property type="protein sequence ID" value="MBW8268114.1"/>
    <property type="molecule type" value="Genomic_DNA"/>
</dbReference>
<evidence type="ECO:0000313" key="5">
    <source>
        <dbReference type="EMBL" id="MBW8268114.1"/>
    </source>
</evidence>
<dbReference type="Gene3D" id="3.40.50.450">
    <property type="match status" value="1"/>
</dbReference>
<dbReference type="Pfam" id="PF02481">
    <property type="entry name" value="DNA_processg_A"/>
    <property type="match status" value="1"/>
</dbReference>
<gene>
    <name evidence="5" type="primary">dprA</name>
    <name evidence="5" type="ORF">K1J50_01295</name>
</gene>
<sequence>MRGRAAALPPAGRPPAEALARLRLARTEGVGPQTWRRALARFGSAEAALAALPRYPAPRGGPPLRPPPEAEAAREWEALARLGGRFLFLGDPGYPPLLALAEDAPPVLAVLGDAAALAAPQVAVVGARNASAAGRRIAEELAEGLARAGVVVTSGLARGIDAAAHEGALRGGRTVAVVAGGLDQPYPPEHAALQARIAAAGAVVSEAPLGTAPQARHFPRRNRIVAGLALGVVVVEAALRSGSLITARLALEAGRELFAVPGSPLDPRCRGANDLIRQGAHLVETVEDILPHLPDAPRDGPLFRLAAPPPEAPQKPEEPGAVPPPPAPRPGEIDQVLDLIGHSPVAVDELARRCHLSASALQAILLELELQGRIESLPGARVARTGPARNEPMGSA</sequence>
<keyword evidence="6" id="KW-1185">Reference proteome</keyword>
<dbReference type="InterPro" id="IPR041614">
    <property type="entry name" value="DprA_WH"/>
</dbReference>
<dbReference type="Gene3D" id="1.10.10.10">
    <property type="entry name" value="Winged helix-like DNA-binding domain superfamily/Winged helix DNA-binding domain"/>
    <property type="match status" value="1"/>
</dbReference>
<accession>A0ABS7EY01</accession>
<reference evidence="5 6" key="1">
    <citation type="submission" date="2021-08" db="EMBL/GenBank/DDBJ databases">
        <title>Caldovatus sediminis gen. nov., sp. nov., a moderately thermophilic bacterium isolated from a hot spring.</title>
        <authorList>
            <person name="Hu C.-J."/>
            <person name="Li W.-J."/>
            <person name="Xian W.-D."/>
        </authorList>
    </citation>
    <scope>NUCLEOTIDE SEQUENCE [LARGE SCALE GENOMIC DNA]</scope>
    <source>
        <strain evidence="5 6">SYSU G05006</strain>
    </source>
</reference>
<dbReference type="NCBIfam" id="TIGR00732">
    <property type="entry name" value="dprA"/>
    <property type="match status" value="1"/>
</dbReference>
<evidence type="ECO:0000256" key="1">
    <source>
        <dbReference type="ARBA" id="ARBA00006525"/>
    </source>
</evidence>
<evidence type="ECO:0000259" key="3">
    <source>
        <dbReference type="Pfam" id="PF02481"/>
    </source>
</evidence>
<feature type="region of interest" description="Disordered" evidence="2">
    <location>
        <begin position="297"/>
        <end position="333"/>
    </location>
</feature>
<feature type="domain" description="Smf/DprA SLOG" evidence="3">
    <location>
        <begin position="86"/>
        <end position="292"/>
    </location>
</feature>
<dbReference type="Proteomes" id="UP001519924">
    <property type="component" value="Unassembled WGS sequence"/>
</dbReference>
<comment type="caution">
    <text evidence="5">The sequence shown here is derived from an EMBL/GenBank/DDBJ whole genome shotgun (WGS) entry which is preliminary data.</text>
</comment>
<name>A0ABS7EY01_9PROT</name>
<dbReference type="InterPro" id="IPR003488">
    <property type="entry name" value="DprA"/>
</dbReference>
<organism evidence="5 6">
    <name type="scientific">Caldovatus aquaticus</name>
    <dbReference type="NCBI Taxonomy" id="2865671"/>
    <lineage>
        <taxon>Bacteria</taxon>
        <taxon>Pseudomonadati</taxon>
        <taxon>Pseudomonadota</taxon>
        <taxon>Alphaproteobacteria</taxon>
        <taxon>Acetobacterales</taxon>
        <taxon>Roseomonadaceae</taxon>
        <taxon>Caldovatus</taxon>
    </lineage>
</organism>
<protein>
    <submittedName>
        <fullName evidence="5">DNA-processing protein DprA</fullName>
    </submittedName>
</protein>
<evidence type="ECO:0000259" key="4">
    <source>
        <dbReference type="Pfam" id="PF17782"/>
    </source>
</evidence>
<dbReference type="RefSeq" id="WP_220115619.1">
    <property type="nucleotide sequence ID" value="NZ_JAHZUY010000002.1"/>
</dbReference>
<proteinExistence type="inferred from homology"/>